<dbReference type="Pfam" id="PF07686">
    <property type="entry name" value="V-set"/>
    <property type="match status" value="1"/>
</dbReference>
<dbReference type="OMA" id="YACKASA"/>
<keyword evidence="2 9" id="KW-0812">Transmembrane</keyword>
<sequence length="726" mass="80692">MCFSWSRRVSVPSGTLVRVEGQALSLRCEVSDFEGPEEQDFDWKATRGAQTVNIISTWEPSFPEQALRGRVLSGDISVHRLGGSVVELRIREARVTDSATYTCSTPSTDATMRGNYDSDVQLRVIPNTLSLAPQVPVNLVTEGRSIRLHCNVSQNFTDGIYLSVTWSIKKGEVLQEDLLTFGPDMGVTVGSSFSRRYAEDEMHLHLDSEGSYSLMLSGAVPADQGMYVCTARQWTREQGDWKKIQEKTAVMGDVTVIPTGGDRCFSVVFVLCVCVSQYPGDPTELVCQVRNISHLRGERLGVSWFYSSSTNEPLAIASMDANGALMPGEKYQSSIEAGLIVVSRVEPIAFKLRLLHTTNVDAGEYACSITTWTTTHQGTWRKSSDHRSRTLKVSLPSKSPGLSVVARTVRQAISSGSTFEMSCQARPKNLKEGVALSVLISMQEGVGSPSHKLASISPDLVFKVEDQHEHSKQDSLSLVKTGREEFLFRIRGVQATDRGFYSCEVVAWIMQNGSNWVEVVKGDSNKIQLTFEHKRPIFDLSINVFTTSVLPWETVKMECIVSVLGTPTNTGKCDVAYEIRWYQSWGSDTVTLLASMDRWGVVKKSPRNDSSDCSLERLRAEMFVLNIHGTQESDAGEYFCTASPWMRSTTTGVWSRELDVTSKRVFLHVKFAFWDSMKFPLLYGACASLFVGLFSLILGLICAQCCLRDTTHSPRSRVKLMDLEID</sequence>
<dbReference type="PANTHER" id="PTHR12207">
    <property type="entry name" value="V-SET AND TRANSMEMBRANE DOMAIN-CONTAINING PROTEIN"/>
    <property type="match status" value="1"/>
</dbReference>
<dbReference type="GO" id="GO:0016020">
    <property type="term" value="C:membrane"/>
    <property type="evidence" value="ECO:0007669"/>
    <property type="project" value="UniProtKB-SubCell"/>
</dbReference>
<reference evidence="12" key="1">
    <citation type="journal article" date="2014" name="Science">
        <title>Nonhuman genetics. Genomic basis for the convergent evolution of electric organs.</title>
        <authorList>
            <person name="Gallant J.R."/>
            <person name="Traeger L.L."/>
            <person name="Volkening J.D."/>
            <person name="Moffett H."/>
            <person name="Chen P.H."/>
            <person name="Novina C.D."/>
            <person name="Phillips G.N.Jr."/>
            <person name="Anand R."/>
            <person name="Wells G.B."/>
            <person name="Pinch M."/>
            <person name="Guth R."/>
            <person name="Unguez G.A."/>
            <person name="Albert J.S."/>
            <person name="Zakon H.H."/>
            <person name="Samanta M.P."/>
            <person name="Sussman M.R."/>
        </authorList>
    </citation>
    <scope>NUCLEOTIDE SEQUENCE [LARGE SCALE GENOMIC DNA]</scope>
</reference>
<dbReference type="Ensembl" id="ENSEEET00000024685.2">
    <property type="protein sequence ID" value="ENSEEEP00000024407.2"/>
    <property type="gene ID" value="ENSEEEG00000011835.2"/>
</dbReference>
<evidence type="ECO:0000256" key="6">
    <source>
        <dbReference type="ARBA" id="ARBA00023136"/>
    </source>
</evidence>
<feature type="domain" description="Ig-like" evidence="10">
    <location>
        <begin position="536"/>
        <end position="661"/>
    </location>
</feature>
<dbReference type="Gene3D" id="2.60.40.10">
    <property type="entry name" value="Immunoglobulins"/>
    <property type="match status" value="4"/>
</dbReference>
<dbReference type="InterPro" id="IPR007110">
    <property type="entry name" value="Ig-like_dom"/>
</dbReference>
<dbReference type="InterPro" id="IPR003598">
    <property type="entry name" value="Ig_sub2"/>
</dbReference>
<reference evidence="11" key="3">
    <citation type="submission" date="2020-05" db="EMBL/GenBank/DDBJ databases">
        <title>Electrophorus electricus (electric eel) genome, fEleEle1, primary haplotype.</title>
        <authorList>
            <person name="Myers G."/>
            <person name="Meyer A."/>
            <person name="Fedrigo O."/>
            <person name="Formenti G."/>
            <person name="Rhie A."/>
            <person name="Tracey A."/>
            <person name="Sims Y."/>
            <person name="Jarvis E.D."/>
        </authorList>
    </citation>
    <scope>NUCLEOTIDE SEQUENCE [LARGE SCALE GENOMIC DNA]</scope>
</reference>
<keyword evidence="3" id="KW-0732">Signal</keyword>
<dbReference type="InterPro" id="IPR036179">
    <property type="entry name" value="Ig-like_dom_sf"/>
</dbReference>
<keyword evidence="4" id="KW-0677">Repeat</keyword>
<keyword evidence="7" id="KW-1015">Disulfide bond</keyword>
<dbReference type="InterPro" id="IPR013783">
    <property type="entry name" value="Ig-like_fold"/>
</dbReference>
<dbReference type="SMART" id="SM00409">
    <property type="entry name" value="IG"/>
    <property type="match status" value="5"/>
</dbReference>
<reference evidence="11" key="5">
    <citation type="submission" date="2025-09" db="UniProtKB">
        <authorList>
            <consortium name="Ensembl"/>
        </authorList>
    </citation>
    <scope>IDENTIFICATION</scope>
</reference>
<dbReference type="SMART" id="SM00406">
    <property type="entry name" value="IGv"/>
    <property type="match status" value="4"/>
</dbReference>
<reference evidence="11" key="4">
    <citation type="submission" date="2025-08" db="UniProtKB">
        <authorList>
            <consortium name="Ensembl"/>
        </authorList>
    </citation>
    <scope>IDENTIFICATION</scope>
</reference>
<evidence type="ECO:0000256" key="8">
    <source>
        <dbReference type="ARBA" id="ARBA00023319"/>
    </source>
</evidence>
<keyword evidence="6 9" id="KW-0472">Membrane</keyword>
<evidence type="ECO:0000256" key="3">
    <source>
        <dbReference type="ARBA" id="ARBA00022729"/>
    </source>
</evidence>
<keyword evidence="12" id="KW-1185">Reference proteome</keyword>
<reference evidence="12" key="2">
    <citation type="journal article" date="2017" name="Sci. Adv.">
        <title>A tail of two voltages: Proteomic comparison of the three electric organs of the electric eel.</title>
        <authorList>
            <person name="Traeger L.L."/>
            <person name="Sabat G."/>
            <person name="Barrett-Wilt G.A."/>
            <person name="Wells G.B."/>
            <person name="Sussman M.R."/>
        </authorList>
    </citation>
    <scope>NUCLEOTIDE SEQUENCE [LARGE SCALE GENOMIC DNA]</scope>
</reference>
<evidence type="ECO:0000256" key="9">
    <source>
        <dbReference type="SAM" id="Phobius"/>
    </source>
</evidence>
<dbReference type="SMART" id="SM00408">
    <property type="entry name" value="IGc2"/>
    <property type="match status" value="2"/>
</dbReference>
<feature type="transmembrane region" description="Helical" evidence="9">
    <location>
        <begin position="681"/>
        <end position="707"/>
    </location>
</feature>
<dbReference type="GeneTree" id="ENSGT00940000158367"/>
<organism evidence="11 12">
    <name type="scientific">Electrophorus electricus</name>
    <name type="common">Electric eel</name>
    <name type="synonym">Gymnotus electricus</name>
    <dbReference type="NCBI Taxonomy" id="8005"/>
    <lineage>
        <taxon>Eukaryota</taxon>
        <taxon>Metazoa</taxon>
        <taxon>Chordata</taxon>
        <taxon>Craniata</taxon>
        <taxon>Vertebrata</taxon>
        <taxon>Euteleostomi</taxon>
        <taxon>Actinopterygii</taxon>
        <taxon>Neopterygii</taxon>
        <taxon>Teleostei</taxon>
        <taxon>Ostariophysi</taxon>
        <taxon>Gymnotiformes</taxon>
        <taxon>Gymnotoidei</taxon>
        <taxon>Gymnotidae</taxon>
        <taxon>Electrophorus</taxon>
    </lineage>
</organism>
<comment type="subcellular location">
    <subcellularLocation>
        <location evidence="1">Membrane</location>
        <topology evidence="1">Single-pass membrane protein</topology>
    </subcellularLocation>
</comment>
<dbReference type="PANTHER" id="PTHR12207:SF3">
    <property type="entry name" value="PROSTAGLANDIN F2 RECEPTOR NEGATIVE REGULATOR"/>
    <property type="match status" value="1"/>
</dbReference>
<dbReference type="SUPFAM" id="SSF48726">
    <property type="entry name" value="Immunoglobulin"/>
    <property type="match status" value="4"/>
</dbReference>
<keyword evidence="8" id="KW-0393">Immunoglobulin domain</keyword>
<feature type="domain" description="Ig-like" evidence="10">
    <location>
        <begin position="20"/>
        <end position="113"/>
    </location>
</feature>
<evidence type="ECO:0000256" key="7">
    <source>
        <dbReference type="ARBA" id="ARBA00023157"/>
    </source>
</evidence>
<evidence type="ECO:0000313" key="11">
    <source>
        <dbReference type="Ensembl" id="ENSEEEP00000024407.2"/>
    </source>
</evidence>
<dbReference type="PROSITE" id="PS50835">
    <property type="entry name" value="IG_LIKE"/>
    <property type="match status" value="4"/>
</dbReference>
<feature type="domain" description="Ig-like" evidence="10">
    <location>
        <begin position="280"/>
        <end position="394"/>
    </location>
</feature>
<evidence type="ECO:0000256" key="1">
    <source>
        <dbReference type="ARBA" id="ARBA00004167"/>
    </source>
</evidence>
<keyword evidence="5 9" id="KW-1133">Transmembrane helix</keyword>
<dbReference type="InterPro" id="IPR013106">
    <property type="entry name" value="Ig_V-set"/>
</dbReference>
<dbReference type="FunFam" id="2.60.40.10:FF:002026">
    <property type="entry name" value="Prostaglandin F2 receptor inhibitor"/>
    <property type="match status" value="1"/>
</dbReference>
<dbReference type="STRING" id="8005.ENSEEEP00000024407"/>
<evidence type="ECO:0000256" key="4">
    <source>
        <dbReference type="ARBA" id="ARBA00022737"/>
    </source>
</evidence>
<evidence type="ECO:0000256" key="2">
    <source>
        <dbReference type="ARBA" id="ARBA00022692"/>
    </source>
</evidence>
<evidence type="ECO:0000259" key="10">
    <source>
        <dbReference type="PROSITE" id="PS50835"/>
    </source>
</evidence>
<dbReference type="InterPro" id="IPR003599">
    <property type="entry name" value="Ig_sub"/>
</dbReference>
<evidence type="ECO:0000313" key="12">
    <source>
        <dbReference type="Proteomes" id="UP000314983"/>
    </source>
</evidence>
<protein>
    <recommendedName>
        <fullName evidence="10">Ig-like domain-containing protein</fullName>
    </recommendedName>
</protein>
<dbReference type="InterPro" id="IPR051102">
    <property type="entry name" value="IgSF_V-set/TM_domain"/>
</dbReference>
<dbReference type="AlphaFoldDB" id="A0A4W4FJU6"/>
<feature type="domain" description="Ig-like" evidence="10">
    <location>
        <begin position="133"/>
        <end position="245"/>
    </location>
</feature>
<name>A0A4W4FJU6_ELEEL</name>
<accession>A0A4W4FJU6</accession>
<proteinExistence type="predicted"/>
<dbReference type="Proteomes" id="UP000314983">
    <property type="component" value="Chromosome 16"/>
</dbReference>
<dbReference type="FunFam" id="2.60.40.10:FF:000191">
    <property type="entry name" value="Immunoglobulin superfamily member 3"/>
    <property type="match status" value="1"/>
</dbReference>
<gene>
    <name evidence="11" type="primary">ptgfrnb</name>
</gene>
<evidence type="ECO:0000256" key="5">
    <source>
        <dbReference type="ARBA" id="ARBA00022989"/>
    </source>
</evidence>